<sequence length="91" mass="10208">MQRYCSRTNMAALIKKIESLNARILGNDDNLLLLSRELDAMDIDVLVITGTRRHPEAFVYASCYVGYFSRFDKIGGIGFLIKGDLAKYVTG</sequence>
<organism evidence="1 2">
    <name type="scientific">Rhabditophanes sp. KR3021</name>
    <dbReference type="NCBI Taxonomy" id="114890"/>
    <lineage>
        <taxon>Eukaryota</taxon>
        <taxon>Metazoa</taxon>
        <taxon>Ecdysozoa</taxon>
        <taxon>Nematoda</taxon>
        <taxon>Chromadorea</taxon>
        <taxon>Rhabditida</taxon>
        <taxon>Tylenchina</taxon>
        <taxon>Panagrolaimomorpha</taxon>
        <taxon>Strongyloidoidea</taxon>
        <taxon>Alloionematidae</taxon>
        <taxon>Rhabditophanes</taxon>
    </lineage>
</organism>
<proteinExistence type="predicted"/>
<accession>A0AC35U2Z4</accession>
<evidence type="ECO:0000313" key="1">
    <source>
        <dbReference type="Proteomes" id="UP000095286"/>
    </source>
</evidence>
<dbReference type="WBParaSite" id="RSKR_0000676700.1">
    <property type="protein sequence ID" value="RSKR_0000676700.1"/>
    <property type="gene ID" value="RSKR_0000676700"/>
</dbReference>
<name>A0AC35U2Z4_9BILA</name>
<protein>
    <submittedName>
        <fullName evidence="2">MurR/RpiR family transcriptional regulator</fullName>
    </submittedName>
</protein>
<evidence type="ECO:0000313" key="2">
    <source>
        <dbReference type="WBParaSite" id="RSKR_0000676700.1"/>
    </source>
</evidence>
<dbReference type="Proteomes" id="UP000095286">
    <property type="component" value="Unplaced"/>
</dbReference>
<reference evidence="2" key="1">
    <citation type="submission" date="2016-11" db="UniProtKB">
        <authorList>
            <consortium name="WormBaseParasite"/>
        </authorList>
    </citation>
    <scope>IDENTIFICATION</scope>
    <source>
        <strain evidence="2">KR3021</strain>
    </source>
</reference>